<proteinExistence type="predicted"/>
<reference evidence="1" key="1">
    <citation type="submission" date="2019-02" db="EMBL/GenBank/DDBJ databases">
        <authorList>
            <person name="Gruber-Vodicka R. H."/>
            <person name="Seah K. B. B."/>
        </authorList>
    </citation>
    <scope>NUCLEOTIDE SEQUENCE</scope>
    <source>
        <strain evidence="1">BECK_S312</strain>
        <strain evidence="2">BECK_S426</strain>
    </source>
</reference>
<accession>A0A450W0X8</accession>
<organism evidence="1">
    <name type="scientific">Candidatus Kentrum sp. LPFa</name>
    <dbReference type="NCBI Taxonomy" id="2126335"/>
    <lineage>
        <taxon>Bacteria</taxon>
        <taxon>Pseudomonadati</taxon>
        <taxon>Pseudomonadota</taxon>
        <taxon>Gammaproteobacteria</taxon>
        <taxon>Candidatus Kentrum</taxon>
    </lineage>
</organism>
<name>A0A450W0X8_9GAMM</name>
<gene>
    <name evidence="1" type="ORF">BECKLPF1236A_GA0070988_100426</name>
    <name evidence="2" type="ORF">BECKLPF1236C_GA0070990_100425</name>
</gene>
<dbReference type="AlphaFoldDB" id="A0A450W0X8"/>
<evidence type="ECO:0000313" key="1">
    <source>
        <dbReference type="EMBL" id="VFK10690.1"/>
    </source>
</evidence>
<evidence type="ECO:0000313" key="2">
    <source>
        <dbReference type="EMBL" id="VFK27055.1"/>
    </source>
</evidence>
<dbReference type="EMBL" id="CAADFM010000042">
    <property type="protein sequence ID" value="VFK10690.1"/>
    <property type="molecule type" value="Genomic_DNA"/>
</dbReference>
<sequence length="40" mass="4312">MALDPREMSIARRPLAIAHCLLAVATKQMSVDSYLLAIAA</sequence>
<protein>
    <submittedName>
        <fullName evidence="1">Uncharacterized protein</fullName>
    </submittedName>
</protein>
<dbReference type="EMBL" id="CAADFP010000042">
    <property type="protein sequence ID" value="VFK27055.1"/>
    <property type="molecule type" value="Genomic_DNA"/>
</dbReference>